<keyword evidence="4" id="KW-1185">Reference proteome</keyword>
<feature type="chain" id="PRO_5024377567" evidence="2">
    <location>
        <begin position="22"/>
        <end position="1404"/>
    </location>
</feature>
<feature type="coiled-coil region" evidence="1">
    <location>
        <begin position="233"/>
        <end position="285"/>
    </location>
</feature>
<keyword evidence="2" id="KW-0732">Signal</keyword>
<dbReference type="OrthoDB" id="8190635at2759"/>
<protein>
    <submittedName>
        <fullName evidence="3">Uncharacterized protein</fullName>
    </submittedName>
</protein>
<dbReference type="PANTHER" id="PTHR39960">
    <property type="entry name" value="LD34147P"/>
    <property type="match status" value="1"/>
</dbReference>
<dbReference type="EMBL" id="VVIM01000009">
    <property type="protein sequence ID" value="KAB0793067.1"/>
    <property type="molecule type" value="Genomic_DNA"/>
</dbReference>
<keyword evidence="1" id="KW-0175">Coiled coil</keyword>
<comment type="caution">
    <text evidence="3">The sequence shown here is derived from an EMBL/GenBank/DDBJ whole genome shotgun (WGS) entry which is preliminary data.</text>
</comment>
<evidence type="ECO:0000313" key="4">
    <source>
        <dbReference type="Proteomes" id="UP000327044"/>
    </source>
</evidence>
<dbReference type="InParanoid" id="A0A5N4A6W6"/>
<proteinExistence type="predicted"/>
<dbReference type="PANTHER" id="PTHR39960:SF1">
    <property type="entry name" value="LD34147P"/>
    <property type="match status" value="1"/>
</dbReference>
<sequence length="1404" mass="159394">MMCVRGGIFFVLLVCVFQADGAPRSVTNEDIRDAILSMVNVIRSTEDKLERHEFREKTLGDQFKRVLSNIDKRQKQLDSVRGTIGRLDQRLATVETILLQKDERERIQVQKVFDMVEQIHRSLPQLFETLKNDITSSFSSTEEKPQDAPHNAELEKLQKEIATKIDHTSSTVKNIEGQLSQIREENKNNFSGTHKFMEQYDTKLDEYNKHIDVLPTRCKQETDTQTDVILKALQNQELHIKKMQAEISGANATIRELQHKIVTIHDNLESGQKDVKDNLKELMNDSKQNYKSYGSQLGTYKEKIDAIPGTYKNETEAQTKELLKAFQTHDAGLKQLKKELNDLNTKLPEQHVKIIDKLDLLPKLTNNDNLLLNQSELVQNALKKMETKINDQLRKMGEETPKIKQEIGKALNLELPKKIDAAEGNIRKLLELQKERLTECSKHIDEIPKQQKQHTDEILKVLNHELAKKFEAVLQNQRQQGDEIVKVLSREMEGATNISIESRTERNLILEALQVQRDQLQACGNQTELLKKDLTNILQRDNLITSESLSKLADSVDRTRSQNRASAEALLVQLNETRSSALENLQLMTSNSNFRWDAIETLIEHATEVSMTIKEAVGASEKSLIAKVDDIIRDLKTHSGEVKEALIESKTILQRQESELVDYNDKMDALPWKHKVENDKQTQMLLEAIKHHIDGATMDSRSRCDQALLNEKELTQNQTNALKELNTTVVELLKRQPKQNELVQTIEKQMLFIATTAATNINDRLERITSSQLEQFTNRMDAFVLGQKVDNTQWHEAIMQECASQSTVAAIEGTVRNLTTFPEFIKKSVDDARKRAKDQEGKLNEILEELEMKALNTTIMEALKSHSRDFTNGLDSVKTDIHNDLEEANLKWQKIQRDGGDTLIKELEAYVQSGFNRISDTVERKFNESIDKTNELPLRIKMEAAEQSSIIYQAIKTQGLKTEKLATGMQNISGDINRSVAEITDIKTKLKAIEEKHNECVDELKAKLENVTSQADLSVYRSEIENQTAIIIKALEVHTEQVQKLERHIENKTLSANDVLDTMQTHLAKIHENTRKHGDAAEAIKKNISSSNELLQKFNSKLEDDREGCRKLLENHTISTLELQKEINEKLGENAKTLKTADAHYDNLTQLLNKTQECNSSSTLGEIKAIRSSLEELRSKSDTAKLLESIKTVEELSENLNANIALSFGKLVDEIENLQKLEEAVRQTGDGVVDTKRRVEYGVHQVSTEVSNLIKAQTKELNARFNNLETSLLDRDEGILVNLTAGMAQEVDQVWKQIGMMHQQMTATNDLIGSLDSRADRFVNGTTTAMDGMKANIGKNTAHVIEMGNNLNNLFGRISLITQEFNLIKKGLGNTLEEMKRGCQTVQNRIKPPTGAGPYPVNRT</sequence>
<feature type="coiled-coil region" evidence="1">
    <location>
        <begin position="976"/>
        <end position="1055"/>
    </location>
</feature>
<dbReference type="GO" id="GO:0005886">
    <property type="term" value="C:plasma membrane"/>
    <property type="evidence" value="ECO:0007669"/>
    <property type="project" value="TreeGrafter"/>
</dbReference>
<accession>A0A5N4A6W6</accession>
<feature type="coiled-coil region" evidence="1">
    <location>
        <begin position="326"/>
        <end position="353"/>
    </location>
</feature>
<gene>
    <name evidence="3" type="ORF">PPYR_12687</name>
</gene>
<name>A0A5N4A6W6_PHOPY</name>
<organism evidence="3 4">
    <name type="scientific">Photinus pyralis</name>
    <name type="common">Common eastern firefly</name>
    <name type="synonym">Lampyris pyralis</name>
    <dbReference type="NCBI Taxonomy" id="7054"/>
    <lineage>
        <taxon>Eukaryota</taxon>
        <taxon>Metazoa</taxon>
        <taxon>Ecdysozoa</taxon>
        <taxon>Arthropoda</taxon>
        <taxon>Hexapoda</taxon>
        <taxon>Insecta</taxon>
        <taxon>Pterygota</taxon>
        <taxon>Neoptera</taxon>
        <taxon>Endopterygota</taxon>
        <taxon>Coleoptera</taxon>
        <taxon>Polyphaga</taxon>
        <taxon>Elateriformia</taxon>
        <taxon>Elateroidea</taxon>
        <taxon>Lampyridae</taxon>
        <taxon>Lampyrinae</taxon>
        <taxon>Photinus</taxon>
    </lineage>
</organism>
<reference evidence="3 4" key="1">
    <citation type="journal article" date="2018" name="Elife">
        <title>Firefly genomes illuminate parallel origins of bioluminescence in beetles.</title>
        <authorList>
            <person name="Fallon T.R."/>
            <person name="Lower S.E."/>
            <person name="Chang C.H."/>
            <person name="Bessho-Uehara M."/>
            <person name="Martin G.J."/>
            <person name="Bewick A.J."/>
            <person name="Behringer M."/>
            <person name="Debat H.J."/>
            <person name="Wong I."/>
            <person name="Day J.C."/>
            <person name="Suvorov A."/>
            <person name="Silva C.J."/>
            <person name="Stanger-Hall K.F."/>
            <person name="Hall D.W."/>
            <person name="Schmitz R.J."/>
            <person name="Nelson D.R."/>
            <person name="Lewis S.M."/>
            <person name="Shigenobu S."/>
            <person name="Bybee S.M."/>
            <person name="Larracuente A.M."/>
            <person name="Oba Y."/>
            <person name="Weng J.K."/>
        </authorList>
    </citation>
    <scope>NUCLEOTIDE SEQUENCE [LARGE SCALE GENOMIC DNA]</scope>
    <source>
        <strain evidence="3">1611_PpyrPB1</strain>
        <tissue evidence="3">Whole body</tissue>
    </source>
</reference>
<evidence type="ECO:0000256" key="1">
    <source>
        <dbReference type="SAM" id="Coils"/>
    </source>
</evidence>
<evidence type="ECO:0000313" key="3">
    <source>
        <dbReference type="EMBL" id="KAB0793067.1"/>
    </source>
</evidence>
<evidence type="ECO:0000256" key="2">
    <source>
        <dbReference type="SAM" id="SignalP"/>
    </source>
</evidence>
<feature type="signal peptide" evidence="2">
    <location>
        <begin position="1"/>
        <end position="21"/>
    </location>
</feature>
<dbReference type="Proteomes" id="UP000327044">
    <property type="component" value="Unassembled WGS sequence"/>
</dbReference>